<gene>
    <name evidence="2" type="ORF">CRG98_010001</name>
</gene>
<organism evidence="2 3">
    <name type="scientific">Punica granatum</name>
    <name type="common">Pomegranate</name>
    <dbReference type="NCBI Taxonomy" id="22663"/>
    <lineage>
        <taxon>Eukaryota</taxon>
        <taxon>Viridiplantae</taxon>
        <taxon>Streptophyta</taxon>
        <taxon>Embryophyta</taxon>
        <taxon>Tracheophyta</taxon>
        <taxon>Spermatophyta</taxon>
        <taxon>Magnoliopsida</taxon>
        <taxon>eudicotyledons</taxon>
        <taxon>Gunneridae</taxon>
        <taxon>Pentapetalae</taxon>
        <taxon>rosids</taxon>
        <taxon>malvids</taxon>
        <taxon>Myrtales</taxon>
        <taxon>Lythraceae</taxon>
        <taxon>Punica</taxon>
    </lineage>
</organism>
<dbReference type="Proteomes" id="UP000233551">
    <property type="component" value="Unassembled WGS sequence"/>
</dbReference>
<feature type="region of interest" description="Disordered" evidence="1">
    <location>
        <begin position="280"/>
        <end position="309"/>
    </location>
</feature>
<dbReference type="AlphaFoldDB" id="A0A2I0KMD5"/>
<evidence type="ECO:0000313" key="2">
    <source>
        <dbReference type="EMBL" id="PKI69609.1"/>
    </source>
</evidence>
<keyword evidence="3" id="KW-1185">Reference proteome</keyword>
<evidence type="ECO:0000313" key="3">
    <source>
        <dbReference type="Proteomes" id="UP000233551"/>
    </source>
</evidence>
<protein>
    <submittedName>
        <fullName evidence="2">Uncharacterized protein</fullName>
    </submittedName>
</protein>
<name>A0A2I0KMD5_PUNGR</name>
<reference evidence="2 3" key="1">
    <citation type="submission" date="2017-11" db="EMBL/GenBank/DDBJ databases">
        <title>De-novo sequencing of pomegranate (Punica granatum L.) genome.</title>
        <authorList>
            <person name="Akparov Z."/>
            <person name="Amiraslanov A."/>
            <person name="Hajiyeva S."/>
            <person name="Abbasov M."/>
            <person name="Kaur K."/>
            <person name="Hamwieh A."/>
            <person name="Solovyev V."/>
            <person name="Salamov A."/>
            <person name="Braich B."/>
            <person name="Kosarev P."/>
            <person name="Mahmoud A."/>
            <person name="Hajiyev E."/>
            <person name="Babayeva S."/>
            <person name="Izzatullayeva V."/>
            <person name="Mammadov A."/>
            <person name="Mammadov A."/>
            <person name="Sharifova S."/>
            <person name="Ojaghi J."/>
            <person name="Eynullazada K."/>
            <person name="Bayramov B."/>
            <person name="Abdulazimova A."/>
            <person name="Shahmuradov I."/>
        </authorList>
    </citation>
    <scope>NUCLEOTIDE SEQUENCE [LARGE SCALE GENOMIC DNA]</scope>
    <source>
        <strain evidence="3">cv. AG2017</strain>
        <tissue evidence="2">Leaf</tissue>
    </source>
</reference>
<accession>A0A2I0KMD5</accession>
<evidence type="ECO:0000256" key="1">
    <source>
        <dbReference type="SAM" id="MobiDB-lite"/>
    </source>
</evidence>
<sequence>MEKHRRDRLSSHPGKIRMRPLASSIIDVRLHSQFQWTTSLRCRLLKDIHIPCIIRTSIQRSRHTPRPCQLLFGRYRHNRILPLRFSKAEPRLRDLLSRLNGLRLLKLNRAVPLSLINASETTDCARESSSRSWIKFRTLHQHDKHSYCQHPILAHRLPTQGLLTEAQVTIPDPAIGGERTNMGARTTGEKQGLLEKRKRAIKRMDEQGTPKQQKPALMILFIVGSTEHAFLTGLPGRPIHGQVNGTRKQAFTHPRTTRTMEQVSDCLSEFILVSRWSRTPLNKSSGHVPDKLRPHRSPNTPEHSRNTEKTSIAVGYLRLTVVGRGQQVNDSAREKMRAETNNAMPGGTSGQQRRLTPLRMPERRKIGFGAQGHPNNPAWEACQY</sequence>
<dbReference type="EMBL" id="PGOL01000488">
    <property type="protein sequence ID" value="PKI69609.1"/>
    <property type="molecule type" value="Genomic_DNA"/>
</dbReference>
<comment type="caution">
    <text evidence="2">The sequence shown here is derived from an EMBL/GenBank/DDBJ whole genome shotgun (WGS) entry which is preliminary data.</text>
</comment>
<proteinExistence type="predicted"/>